<protein>
    <submittedName>
        <fullName evidence="2">Uncharacterized protein</fullName>
    </submittedName>
</protein>
<sequence length="253" mass="28514">MKQLFLIFLAASSSFAFSQDAVEYKYEPEVNKAEYYIGSYNKNKDLDDLVDWYGDFAEWTNKQGNTYDSMTVGLLTPYFHNDMAAADVMWVNTWPSPLEQFEGLETWMTKGGAKLLESLPVTNSQVVDTFQWIISEPSSMDAGNMMYATYAQCSLEEGYTMRKVYDLYKDFAMYAALQGDTVGRKMIVPDAGHALPDGVDFVRLMWTSSISERGVNADIYYNKLADSEPSQNLKGFSCSNANSYVGLSMRAAK</sequence>
<dbReference type="AlphaFoldDB" id="A0A937M387"/>
<evidence type="ECO:0000313" key="3">
    <source>
        <dbReference type="Proteomes" id="UP000705230"/>
    </source>
</evidence>
<reference evidence="2" key="1">
    <citation type="submission" date="2020-10" db="EMBL/GenBank/DDBJ databases">
        <title>Microbiome of the Black Sea water column analyzed by genome centric metagenomics.</title>
        <authorList>
            <person name="Cabello-Yeves P.J."/>
            <person name="Callieri C."/>
            <person name="Picazo A."/>
            <person name="Mehrshad M."/>
            <person name="Haro-Moreno J.M."/>
            <person name="Roda-Garcia J."/>
            <person name="Dzembekova N."/>
            <person name="Slabakova V."/>
            <person name="Slabakova N."/>
            <person name="Moncheva S."/>
            <person name="Rodriguez-Valera F."/>
        </authorList>
    </citation>
    <scope>NUCLEOTIDE SEQUENCE</scope>
    <source>
        <strain evidence="2">BS30m-G43</strain>
    </source>
</reference>
<name>A0A937M387_9GAMM</name>
<accession>A0A937M387</accession>
<dbReference type="EMBL" id="JADHSG010000019">
    <property type="protein sequence ID" value="MBL6903810.1"/>
    <property type="molecule type" value="Genomic_DNA"/>
</dbReference>
<dbReference type="Proteomes" id="UP000705230">
    <property type="component" value="Unassembled WGS sequence"/>
</dbReference>
<organism evidence="2 3">
    <name type="scientific">SAR86 cluster bacterium</name>
    <dbReference type="NCBI Taxonomy" id="2030880"/>
    <lineage>
        <taxon>Bacteria</taxon>
        <taxon>Pseudomonadati</taxon>
        <taxon>Pseudomonadota</taxon>
        <taxon>Gammaproteobacteria</taxon>
        <taxon>SAR86 cluster</taxon>
    </lineage>
</organism>
<evidence type="ECO:0000256" key="1">
    <source>
        <dbReference type="SAM" id="SignalP"/>
    </source>
</evidence>
<feature type="signal peptide" evidence="1">
    <location>
        <begin position="1"/>
        <end position="18"/>
    </location>
</feature>
<evidence type="ECO:0000313" key="2">
    <source>
        <dbReference type="EMBL" id="MBL6903810.1"/>
    </source>
</evidence>
<proteinExistence type="predicted"/>
<gene>
    <name evidence="2" type="ORF">ISR29_06380</name>
</gene>
<feature type="chain" id="PRO_5037427546" evidence="1">
    <location>
        <begin position="19"/>
        <end position="253"/>
    </location>
</feature>
<comment type="caution">
    <text evidence="2">The sequence shown here is derived from an EMBL/GenBank/DDBJ whole genome shotgun (WGS) entry which is preliminary data.</text>
</comment>
<keyword evidence="1" id="KW-0732">Signal</keyword>